<accession>A0A9W8EDC0</accession>
<feature type="domain" description="Integrator complex subunit 7 N-terminal" evidence="2">
    <location>
        <begin position="53"/>
        <end position="291"/>
    </location>
</feature>
<organism evidence="3 4">
    <name type="scientific">Dimargaris verticillata</name>
    <dbReference type="NCBI Taxonomy" id="2761393"/>
    <lineage>
        <taxon>Eukaryota</taxon>
        <taxon>Fungi</taxon>
        <taxon>Fungi incertae sedis</taxon>
        <taxon>Zoopagomycota</taxon>
        <taxon>Kickxellomycotina</taxon>
        <taxon>Dimargaritomycetes</taxon>
        <taxon>Dimargaritales</taxon>
        <taxon>Dimargaritaceae</taxon>
        <taxon>Dimargaris</taxon>
    </lineage>
</organism>
<dbReference type="PANTHER" id="PTHR13322:SF2">
    <property type="entry name" value="INTEGRATOR COMPLEX SUBUNIT 7"/>
    <property type="match status" value="1"/>
</dbReference>
<dbReference type="InterPro" id="IPR016024">
    <property type="entry name" value="ARM-type_fold"/>
</dbReference>
<evidence type="ECO:0000259" key="2">
    <source>
        <dbReference type="Pfam" id="PF24436"/>
    </source>
</evidence>
<dbReference type="Pfam" id="PF24436">
    <property type="entry name" value="INTS7_N"/>
    <property type="match status" value="1"/>
</dbReference>
<proteinExistence type="inferred from homology"/>
<gene>
    <name evidence="3" type="primary">INTS7</name>
    <name evidence="3" type="ORF">H4R34_003238</name>
</gene>
<keyword evidence="4" id="KW-1185">Reference proteome</keyword>
<sequence length="1013" mass="112092">MSTLAALGPLPMATLSGRRFSTQAKDTVARSPFALGMTPRSASPTADAAFKRLLELDAACRSTKLGAQVKAVLEFEQLFRVCPFPQIVDTGFFKLLELFRASHNGLRYFILFTLYRLQPFMDRILNPSELVRRILAVVAMTDPLARVIALRTLGCLAPVVSDHLDVQHAIVKKMASPHTMEAAAAIHAADKLCQFSTSFPKVLWSTLVVLIESSGTPPTARNRLVSILRHMHHDPGLADEARALCQRWLKTSFGTNDFTLHVMKTAAYLACHTLVDVDILVDQFVGYLQDGSTTAHYSQPLMLWYTEMLRCLDHLLPQSLMVQMATGRVLLQWLVKCSIAQPDETTAQLVAHALYQWLDHPTCYTQSDSELAELRPLVSECLVPLISTASVPATLAYQALRCLVRASDLLSSSTKGLLPLAQQDALDSHLIDLWLRCVVHNSTNPGLLALEIDTIGDLIVQLARANLRDQIPILPGLMTAYSTLTSETQLSAWDRQVASFCRRYGWGPQYCSRVLPILRAPSILQSLPLVLQLSAHAIETVECHRASHVVDIVSDQLKSQPVGPSSAWTLYRCIRAVAATGHWTLAQLGLDWLCAVCQSTGTNQLWFRTLLTIASAERSMLAIHNALQPTIEQLFAYEHQLADALGDLQALTSLGYDRRFQRWYLEAHTGFKECVRRVLALYHLRACGGIADPSMGQSILTRLGQLDQWYTCLAHAFPAMQPEGLVQVESYRLACNTLTFVVRRMVFPSEPWSPHPTVARLVHTLHQADLTLEIAANIYPRLPSTPESTQLATPALLRTCAALMAKVTGNSTGNIIDGSMLLPLATIPLQLPRFWFNSPQLCTIHLNTTPRHTAPEPPLPTKPDHMFVFKVEGVLDGLATPYHAVDILSYVSTQPEAMMHDLDNVAHIYAMLTLPNYAPSLRSTCVSQPKVQRFSRHHHFFGGSVATPVPTSQTVRQFGPDQIFYLHVNCALIDRRSGQAWLTPATVTLPLAVNASIDQPSSTGQTVAYSSKH</sequence>
<dbReference type="EMBL" id="JANBQB010000283">
    <property type="protein sequence ID" value="KAJ1978334.1"/>
    <property type="molecule type" value="Genomic_DNA"/>
</dbReference>
<dbReference type="AlphaFoldDB" id="A0A9W8EDC0"/>
<evidence type="ECO:0000313" key="4">
    <source>
        <dbReference type="Proteomes" id="UP001151582"/>
    </source>
</evidence>
<comment type="similarity">
    <text evidence="1">Belongs to the Integrator subunit 7 family.</text>
</comment>
<dbReference type="PANTHER" id="PTHR13322">
    <property type="entry name" value="C1ORF73 PROTEIN"/>
    <property type="match status" value="1"/>
</dbReference>
<dbReference type="OrthoDB" id="275783at2759"/>
<reference evidence="3" key="1">
    <citation type="submission" date="2022-07" db="EMBL/GenBank/DDBJ databases">
        <title>Phylogenomic reconstructions and comparative analyses of Kickxellomycotina fungi.</title>
        <authorList>
            <person name="Reynolds N.K."/>
            <person name="Stajich J.E."/>
            <person name="Barry K."/>
            <person name="Grigoriev I.V."/>
            <person name="Crous P."/>
            <person name="Smith M.E."/>
        </authorList>
    </citation>
    <scope>NUCLEOTIDE SEQUENCE</scope>
    <source>
        <strain evidence="3">RSA 567</strain>
    </source>
</reference>
<comment type="caution">
    <text evidence="3">The sequence shown here is derived from an EMBL/GenBank/DDBJ whole genome shotgun (WGS) entry which is preliminary data.</text>
</comment>
<dbReference type="GO" id="GO:0034472">
    <property type="term" value="P:snRNA 3'-end processing"/>
    <property type="evidence" value="ECO:0007669"/>
    <property type="project" value="TreeGrafter"/>
</dbReference>
<evidence type="ECO:0000256" key="1">
    <source>
        <dbReference type="ARBA" id="ARBA00008565"/>
    </source>
</evidence>
<dbReference type="SUPFAM" id="SSF48371">
    <property type="entry name" value="ARM repeat"/>
    <property type="match status" value="1"/>
</dbReference>
<protein>
    <submittedName>
        <fullName evidence="3">Integrator complex subunit 7</fullName>
    </submittedName>
</protein>
<name>A0A9W8EDC0_9FUNG</name>
<dbReference type="GO" id="GO:0032039">
    <property type="term" value="C:integrator complex"/>
    <property type="evidence" value="ECO:0007669"/>
    <property type="project" value="InterPro"/>
</dbReference>
<evidence type="ECO:0000313" key="3">
    <source>
        <dbReference type="EMBL" id="KAJ1978334.1"/>
    </source>
</evidence>
<dbReference type="InterPro" id="IPR033060">
    <property type="entry name" value="INTS7"/>
</dbReference>
<dbReference type="Proteomes" id="UP001151582">
    <property type="component" value="Unassembled WGS sequence"/>
</dbReference>
<dbReference type="InterPro" id="IPR056516">
    <property type="entry name" value="INTS7_N"/>
</dbReference>